<evidence type="ECO:0000256" key="5">
    <source>
        <dbReference type="ARBA" id="ARBA00022840"/>
    </source>
</evidence>
<dbReference type="EC" id="6.3.3.1" evidence="2"/>
<dbReference type="UniPathway" id="UPA00074">
    <property type="reaction ID" value="UER00129"/>
</dbReference>
<evidence type="ECO:0000256" key="1">
    <source>
        <dbReference type="ARBA" id="ARBA00004686"/>
    </source>
</evidence>
<dbReference type="SUPFAM" id="SSF56042">
    <property type="entry name" value="PurM C-terminal domain-like"/>
    <property type="match status" value="1"/>
</dbReference>
<dbReference type="CDD" id="cd02196">
    <property type="entry name" value="PurM"/>
    <property type="match status" value="1"/>
</dbReference>
<keyword evidence="3 8" id="KW-0436">Ligase</keyword>
<dbReference type="InterPro" id="IPR010918">
    <property type="entry name" value="PurM-like_C_dom"/>
</dbReference>
<dbReference type="Pfam" id="PF00586">
    <property type="entry name" value="AIRS"/>
    <property type="match status" value="1"/>
</dbReference>
<protein>
    <recommendedName>
        <fullName evidence="2">phosphoribosylformylglycinamidine cyclo-ligase</fullName>
        <ecNumber evidence="2">6.3.3.1</ecNumber>
    </recommendedName>
</protein>
<comment type="caution">
    <text evidence="8">The sequence shown here is derived from an EMBL/GenBank/DDBJ whole genome shotgun (WGS) entry which is preliminary data.</text>
</comment>
<keyword evidence="4" id="KW-0547">Nucleotide-binding</keyword>
<dbReference type="HAMAP" id="MF_00741">
    <property type="entry name" value="AIRS"/>
    <property type="match status" value="1"/>
</dbReference>
<dbReference type="NCBIfam" id="TIGR00878">
    <property type="entry name" value="purM"/>
    <property type="match status" value="1"/>
</dbReference>
<evidence type="ECO:0000256" key="4">
    <source>
        <dbReference type="ARBA" id="ARBA00022741"/>
    </source>
</evidence>
<dbReference type="GO" id="GO:0005829">
    <property type="term" value="C:cytosol"/>
    <property type="evidence" value="ECO:0007669"/>
    <property type="project" value="TreeGrafter"/>
</dbReference>
<evidence type="ECO:0000259" key="7">
    <source>
        <dbReference type="Pfam" id="PF02769"/>
    </source>
</evidence>
<dbReference type="GO" id="GO:0046084">
    <property type="term" value="P:adenine biosynthetic process"/>
    <property type="evidence" value="ECO:0007669"/>
    <property type="project" value="TreeGrafter"/>
</dbReference>
<sequence>MSESKDAYALAGVDIAAGNAAVAQYREVLGRWQHPDQLDAIGGFGGLFAMPGDAARALVASTDGVGTKILIAAELERYDGVGRDLVNHCVNDILVVNASPLFFLDYYAVGKLDPEIAAAVVSGCANACRAHGCALLGGETAEMPGLYAPGHFDLAGTIVGVVDRAAVPNPASVEPGDAVIGLPAVGLHTNGYSLARALIPHEQWLQPFGDATYADALLAEHPSYYEAVRAIQKVASVKVMAHITGGGLLENLPRTLRPEVKAVLEQSRWSVPAIQQVLVERGGLTHEERYRTLNMGIGYTLVVPVDDAARAVAAVPGAKTIGWIEARTGEEAQVTIHPARSTD</sequence>
<dbReference type="GO" id="GO:0004641">
    <property type="term" value="F:phosphoribosylformylglycinamidine cyclo-ligase activity"/>
    <property type="evidence" value="ECO:0007669"/>
    <property type="project" value="UniProtKB-EC"/>
</dbReference>
<keyword evidence="5" id="KW-0067">ATP-binding</keyword>
<dbReference type="InterPro" id="IPR036921">
    <property type="entry name" value="PurM-like_N_sf"/>
</dbReference>
<name>E6PEC5_9ZZZZ</name>
<dbReference type="PANTHER" id="PTHR10520:SF12">
    <property type="entry name" value="TRIFUNCTIONAL PURINE BIOSYNTHETIC PROTEIN ADENOSINE-3"/>
    <property type="match status" value="1"/>
</dbReference>
<evidence type="ECO:0000259" key="6">
    <source>
        <dbReference type="Pfam" id="PF00586"/>
    </source>
</evidence>
<dbReference type="Gene3D" id="3.90.650.10">
    <property type="entry name" value="PurM-like C-terminal domain"/>
    <property type="match status" value="1"/>
</dbReference>
<dbReference type="AlphaFoldDB" id="E6PEC5"/>
<dbReference type="Gene3D" id="3.30.1330.10">
    <property type="entry name" value="PurM-like, N-terminal domain"/>
    <property type="match status" value="1"/>
</dbReference>
<feature type="domain" description="PurM-like N-terminal" evidence="6">
    <location>
        <begin position="55"/>
        <end position="162"/>
    </location>
</feature>
<dbReference type="SUPFAM" id="SSF55326">
    <property type="entry name" value="PurM N-terminal domain-like"/>
    <property type="match status" value="1"/>
</dbReference>
<dbReference type="EMBL" id="CABL01000003">
    <property type="protein sequence ID" value="CBH74810.1"/>
    <property type="molecule type" value="Genomic_DNA"/>
</dbReference>
<gene>
    <name evidence="8" type="primary">purM</name>
    <name evidence="8" type="ORF">CARN1_0441</name>
</gene>
<dbReference type="InterPro" id="IPR004733">
    <property type="entry name" value="PurM_cligase"/>
</dbReference>
<evidence type="ECO:0000256" key="2">
    <source>
        <dbReference type="ARBA" id="ARBA00013047"/>
    </source>
</evidence>
<dbReference type="InterPro" id="IPR016188">
    <property type="entry name" value="PurM-like_N"/>
</dbReference>
<dbReference type="GO" id="GO:0005524">
    <property type="term" value="F:ATP binding"/>
    <property type="evidence" value="ECO:0007669"/>
    <property type="project" value="UniProtKB-KW"/>
</dbReference>
<comment type="pathway">
    <text evidence="1">Purine metabolism; IMP biosynthesis via de novo pathway; 5-amino-1-(5-phospho-D-ribosyl)imidazole from N(2)-formyl-N(1)-(5-phospho-D-ribosyl)glycinamide: step 2/2.</text>
</comment>
<dbReference type="Pfam" id="PF02769">
    <property type="entry name" value="AIRS_C"/>
    <property type="match status" value="1"/>
</dbReference>
<dbReference type="GO" id="GO:0006189">
    <property type="term" value="P:'de novo' IMP biosynthetic process"/>
    <property type="evidence" value="ECO:0007669"/>
    <property type="project" value="UniProtKB-UniPathway"/>
</dbReference>
<organism evidence="8">
    <name type="scientific">mine drainage metagenome</name>
    <dbReference type="NCBI Taxonomy" id="410659"/>
    <lineage>
        <taxon>unclassified sequences</taxon>
        <taxon>metagenomes</taxon>
        <taxon>ecological metagenomes</taxon>
    </lineage>
</organism>
<reference evidence="8" key="1">
    <citation type="submission" date="2009-10" db="EMBL/GenBank/DDBJ databases">
        <title>Diversity of trophic interactions inside an arsenic-rich microbial ecosystem.</title>
        <authorList>
            <person name="Bertin P.N."/>
            <person name="Heinrich-Salmeron A."/>
            <person name="Pelletier E."/>
            <person name="Goulhen-Chollet F."/>
            <person name="Arsene-Ploetze F."/>
            <person name="Gallien S."/>
            <person name="Calteau A."/>
            <person name="Vallenet D."/>
            <person name="Casiot C."/>
            <person name="Chane-Woon-Ming B."/>
            <person name="Giloteaux L."/>
            <person name="Barakat M."/>
            <person name="Bonnefoy V."/>
            <person name="Bruneel O."/>
            <person name="Chandler M."/>
            <person name="Cleiss J."/>
            <person name="Duran R."/>
            <person name="Elbaz-Poulichet F."/>
            <person name="Fonknechten N."/>
            <person name="Lauga B."/>
            <person name="Mornico D."/>
            <person name="Ortet P."/>
            <person name="Schaeffer C."/>
            <person name="Siguier P."/>
            <person name="Alexander Thil Smith A."/>
            <person name="Van Dorsselaer A."/>
            <person name="Weissenbach J."/>
            <person name="Medigue C."/>
            <person name="Le Paslier D."/>
        </authorList>
    </citation>
    <scope>NUCLEOTIDE SEQUENCE</scope>
</reference>
<dbReference type="InterPro" id="IPR036676">
    <property type="entry name" value="PurM-like_C_sf"/>
</dbReference>
<dbReference type="GO" id="GO:0004637">
    <property type="term" value="F:phosphoribosylamine-glycine ligase activity"/>
    <property type="evidence" value="ECO:0007669"/>
    <property type="project" value="TreeGrafter"/>
</dbReference>
<dbReference type="PANTHER" id="PTHR10520">
    <property type="entry name" value="TRIFUNCTIONAL PURINE BIOSYNTHETIC PROTEIN ADENOSINE-3-RELATED"/>
    <property type="match status" value="1"/>
</dbReference>
<evidence type="ECO:0000256" key="3">
    <source>
        <dbReference type="ARBA" id="ARBA00022598"/>
    </source>
</evidence>
<proteinExistence type="inferred from homology"/>
<feature type="domain" description="PurM-like C-terminal" evidence="7">
    <location>
        <begin position="174"/>
        <end position="334"/>
    </location>
</feature>
<accession>E6PEC5</accession>
<evidence type="ECO:0000313" key="8">
    <source>
        <dbReference type="EMBL" id="CBH74810.1"/>
    </source>
</evidence>